<feature type="compositionally biased region" description="Basic and acidic residues" evidence="2">
    <location>
        <begin position="260"/>
        <end position="272"/>
    </location>
</feature>
<feature type="compositionally biased region" description="Basic and acidic residues" evidence="2">
    <location>
        <begin position="1"/>
        <end position="19"/>
    </location>
</feature>
<dbReference type="Proteomes" id="UP000785679">
    <property type="component" value="Unassembled WGS sequence"/>
</dbReference>
<gene>
    <name evidence="3" type="ORF">FGO68_gene14850</name>
</gene>
<proteinExistence type="predicted"/>
<evidence type="ECO:0000313" key="4">
    <source>
        <dbReference type="Proteomes" id="UP000785679"/>
    </source>
</evidence>
<dbReference type="EMBL" id="RRYP01002355">
    <property type="protein sequence ID" value="TNV84864.1"/>
    <property type="molecule type" value="Genomic_DNA"/>
</dbReference>
<dbReference type="AlphaFoldDB" id="A0A8J8P324"/>
<feature type="compositionally biased region" description="Basic and acidic residues" evidence="2">
    <location>
        <begin position="292"/>
        <end position="302"/>
    </location>
</feature>
<evidence type="ECO:0000256" key="2">
    <source>
        <dbReference type="SAM" id="MobiDB-lite"/>
    </source>
</evidence>
<organism evidence="3 4">
    <name type="scientific">Halteria grandinella</name>
    <dbReference type="NCBI Taxonomy" id="5974"/>
    <lineage>
        <taxon>Eukaryota</taxon>
        <taxon>Sar</taxon>
        <taxon>Alveolata</taxon>
        <taxon>Ciliophora</taxon>
        <taxon>Intramacronucleata</taxon>
        <taxon>Spirotrichea</taxon>
        <taxon>Stichotrichia</taxon>
        <taxon>Sporadotrichida</taxon>
        <taxon>Halteriidae</taxon>
        <taxon>Halteria</taxon>
    </lineage>
</organism>
<feature type="region of interest" description="Disordered" evidence="2">
    <location>
        <begin position="405"/>
        <end position="425"/>
    </location>
</feature>
<evidence type="ECO:0000313" key="3">
    <source>
        <dbReference type="EMBL" id="TNV84864.1"/>
    </source>
</evidence>
<evidence type="ECO:0000256" key="1">
    <source>
        <dbReference type="SAM" id="Coils"/>
    </source>
</evidence>
<feature type="compositionally biased region" description="Polar residues" evidence="2">
    <location>
        <begin position="207"/>
        <end position="223"/>
    </location>
</feature>
<protein>
    <submittedName>
        <fullName evidence="3">Uncharacterized protein</fullName>
    </submittedName>
</protein>
<feature type="region of interest" description="Disordered" evidence="2">
    <location>
        <begin position="206"/>
        <end position="367"/>
    </location>
</feature>
<sequence>MNGAGYKEDARMRDTEHHPSANGTNNPSHLYMNRQSAPFYPPRGAPVNLQPSARDIAQTVLKLAEELQLRPAQQVAVPVHDETKLKSKLDRVANINQFQQRYIANLTRENVQLRERIESYESLQSSHMLSLLKRTPAFGAELLSQSIPQQHLPEIAAPQVSSTMAEDSTSRYSMPSQYHEEVAAPQRQVTRKPAIVDDDDDEYVVTTKGQQRKTAPSANESMVSTRFGGGSRGGRQGTGEDNHQRMRMGQPRGGRGGRPTFEERQNNERFEGNRGGYQRGGMMMGGGGRGQNRCEDDFDRMNRGGQKGRGAGGFQRNFEDNRGDGARGGRRPMDGGRGGRRGGDFKRDMHPQRNGPPRIYNNEDHNERRCEYNKDTKSVDNSAEEKWKKFCELEASKPQESCQVSALKDSTPIQSPSKLQQRDRRTNERHIYRFNPEHKKLLPCDSEGHMLDQAEESNIDHYLAQREQQMKQEEDMDILRDFKMDLDAKPTIPEGCSEDGLNSAMRMDEIEGEILCHFEEEGHLHHHTQSAVFHSEANQFLIDTEDPHSLFIQPIWTTAQPQREVEPMLTKDHFSNEEQDMCEEEDPCKQESCIPNAELACKSEPAAYPFAQEGPYHALQECSEDDPHFLLKLCSLIPEPSYVPTFLRLEEEQRHKRLASELPFEPIENLSEAIIYPLEKQVGNLVEVAEAVLTLCAQEEEGVTQNIDVLSEEGEDNCCDENRQEYMQQECCYEAEQDCQQSPVKGQIEEGRCSVVEQQAPENEEDQAAESPMPKYMCQAQVEEMRYMHDVPVYSEDEDDCGGDWDAVAPPMFPAPEEEEDMPQPPAASQKNAVACEDTEDEFVIRPAARVRRIESPPKCAEPVPVVAAPAAKKKARINQPDTPQVSFYRKRFEQAMKFQDIQTLAEVVFEIKCAELEDWFDIEAAEELIFND</sequence>
<name>A0A8J8P324_HALGN</name>
<comment type="caution">
    <text evidence="3">The sequence shown here is derived from an EMBL/GenBank/DDBJ whole genome shotgun (WGS) entry which is preliminary data.</text>
</comment>
<feature type="compositionally biased region" description="Basic and acidic residues" evidence="2">
    <location>
        <begin position="317"/>
        <end position="334"/>
    </location>
</feature>
<feature type="compositionally biased region" description="Basic and acidic residues" evidence="2">
    <location>
        <begin position="341"/>
        <end position="351"/>
    </location>
</feature>
<accession>A0A8J8P324</accession>
<feature type="compositionally biased region" description="Polar residues" evidence="2">
    <location>
        <begin position="21"/>
        <end position="36"/>
    </location>
</feature>
<reference evidence="3" key="1">
    <citation type="submission" date="2019-06" db="EMBL/GenBank/DDBJ databases">
        <authorList>
            <person name="Zheng W."/>
        </authorList>
    </citation>
    <scope>NUCLEOTIDE SEQUENCE</scope>
    <source>
        <strain evidence="3">QDHG01</strain>
    </source>
</reference>
<feature type="region of interest" description="Disordered" evidence="2">
    <location>
        <begin position="1"/>
        <end position="38"/>
    </location>
</feature>
<keyword evidence="4" id="KW-1185">Reference proteome</keyword>
<keyword evidence="1" id="KW-0175">Coiled coil</keyword>
<feature type="compositionally biased region" description="Gly residues" evidence="2">
    <location>
        <begin position="273"/>
        <end position="290"/>
    </location>
</feature>
<feature type="coiled-coil region" evidence="1">
    <location>
        <begin position="96"/>
        <end position="123"/>
    </location>
</feature>
<feature type="compositionally biased region" description="Gly residues" evidence="2">
    <location>
        <begin position="227"/>
        <end position="237"/>
    </location>
</feature>